<accession>A0A6H1P684</accession>
<sequence length="157" mass="17577">MYSNLVSNVRTALAYTVQAIRFADSALILFLEMSAFPLPPNPIKVQFYQDVIDNLTEAYLAMKALPFDTHFPSDPVFPNTPIVPQSQDNLHLIHLSDNRISLALDKTEDTINYLDQAILLSGDNDRLNGQLFFIKLSLVAARDALVSGLNEPDFDNH</sequence>
<reference evidence="1 2" key="1">
    <citation type="submission" date="2020-04" db="EMBL/GenBank/DDBJ databases">
        <title>Genome-Wide Identification of 5-Methylcytosine Sites in Bacterial Genomes By High-Throughput Sequencing of MspJI Restriction Fragments.</title>
        <authorList>
            <person name="Wu V."/>
        </authorList>
    </citation>
    <scope>NUCLEOTIDE SEQUENCE [LARGE SCALE GENOMIC DNA]</scope>
    <source>
        <strain evidence="1 2">S2</strain>
    </source>
</reference>
<dbReference type="Proteomes" id="UP000501868">
    <property type="component" value="Chromosome"/>
</dbReference>
<name>A0A6H1P684_PRIMG</name>
<reference evidence="1 2" key="2">
    <citation type="submission" date="2020-04" db="EMBL/GenBank/DDBJ databases">
        <authorList>
            <person name="Fomenkov A."/>
            <person name="Anton B.P."/>
            <person name="Roberts R.J."/>
        </authorList>
    </citation>
    <scope>NUCLEOTIDE SEQUENCE [LARGE SCALE GENOMIC DNA]</scope>
    <source>
        <strain evidence="1 2">S2</strain>
    </source>
</reference>
<protein>
    <submittedName>
        <fullName evidence="1">Uncharacterized protein</fullName>
    </submittedName>
</protein>
<proteinExistence type="predicted"/>
<dbReference type="EMBL" id="CP051128">
    <property type="protein sequence ID" value="QIZ08917.1"/>
    <property type="molecule type" value="Genomic_DNA"/>
</dbReference>
<evidence type="ECO:0000313" key="1">
    <source>
        <dbReference type="EMBL" id="QIZ08917.1"/>
    </source>
</evidence>
<organism evidence="1 2">
    <name type="scientific">Priestia megaterium</name>
    <name type="common">Bacillus megaterium</name>
    <dbReference type="NCBI Taxonomy" id="1404"/>
    <lineage>
        <taxon>Bacteria</taxon>
        <taxon>Bacillati</taxon>
        <taxon>Bacillota</taxon>
        <taxon>Bacilli</taxon>
        <taxon>Bacillales</taxon>
        <taxon>Bacillaceae</taxon>
        <taxon>Priestia</taxon>
    </lineage>
</organism>
<dbReference type="AlphaFoldDB" id="A0A6H1P684"/>
<gene>
    <name evidence="1" type="ORF">HFZ78_21235</name>
</gene>
<evidence type="ECO:0000313" key="2">
    <source>
        <dbReference type="Proteomes" id="UP000501868"/>
    </source>
</evidence>